<keyword evidence="2" id="KW-1185">Reference proteome</keyword>
<evidence type="ECO:0008006" key="3">
    <source>
        <dbReference type="Google" id="ProtNLM"/>
    </source>
</evidence>
<dbReference type="AlphaFoldDB" id="A0A0P1AXP0"/>
<dbReference type="Proteomes" id="UP000054928">
    <property type="component" value="Unassembled WGS sequence"/>
</dbReference>
<dbReference type="EMBL" id="CCYD01001572">
    <property type="protein sequence ID" value="CEG45437.1"/>
    <property type="molecule type" value="Genomic_DNA"/>
</dbReference>
<proteinExistence type="predicted"/>
<protein>
    <recommendedName>
        <fullName evidence="3">PH domain-containing protein</fullName>
    </recommendedName>
</protein>
<reference evidence="2" key="1">
    <citation type="submission" date="2014-09" db="EMBL/GenBank/DDBJ databases">
        <authorList>
            <person name="Sharma Rahul"/>
            <person name="Thines Marco"/>
        </authorList>
    </citation>
    <scope>NUCLEOTIDE SEQUENCE [LARGE SCALE GENOMIC DNA]</scope>
</reference>
<dbReference type="OMA" id="GWMYWAR"/>
<dbReference type="RefSeq" id="XP_024581806.1">
    <property type="nucleotide sequence ID" value="XM_024716182.1"/>
</dbReference>
<organism evidence="1 2">
    <name type="scientific">Plasmopara halstedii</name>
    <name type="common">Downy mildew of sunflower</name>
    <dbReference type="NCBI Taxonomy" id="4781"/>
    <lineage>
        <taxon>Eukaryota</taxon>
        <taxon>Sar</taxon>
        <taxon>Stramenopiles</taxon>
        <taxon>Oomycota</taxon>
        <taxon>Peronosporomycetes</taxon>
        <taxon>Peronosporales</taxon>
        <taxon>Peronosporaceae</taxon>
        <taxon>Plasmopara</taxon>
    </lineage>
</organism>
<dbReference type="GeneID" id="36396787"/>
<dbReference type="OrthoDB" id="108244at2759"/>
<accession>A0A0P1AXP0</accession>
<evidence type="ECO:0000313" key="1">
    <source>
        <dbReference type="EMBL" id="CEG45437.1"/>
    </source>
</evidence>
<sequence>MTHAPVQYSMLSQQFFVTGTSECRARARSVDFSSIERVAKTQDTVQNECLRPLNQQATKEGQPINYSMFSTRFFVTESTERLGLRRSHATFVDLSSTPLVSDELQPQDATICGKTDDCESFSSSTLTNSSSHDPSRAIRLQGWMYWARREDSVALEAESYTKVYAVLRNEFLLLYRYDQRPCKQLRLQPLVHIAVASSWRSVSGVLHVKDPYDEEMELHLYGPEDFDMCRRWGDALELASEITQAHLLSLKNEELSQDSIYRGTLQNFRLIRDRSIRKSVPRLTQMKKSMRRLLLTQKSSRNNSI</sequence>
<evidence type="ECO:0000313" key="2">
    <source>
        <dbReference type="Proteomes" id="UP000054928"/>
    </source>
</evidence>
<name>A0A0P1AXP0_PLAHL</name>
<dbReference type="SUPFAM" id="SSF50729">
    <property type="entry name" value="PH domain-like"/>
    <property type="match status" value="1"/>
</dbReference>